<comment type="caution">
    <text evidence="2">The sequence shown here is derived from an EMBL/GenBank/DDBJ whole genome shotgun (WGS) entry which is preliminary data.</text>
</comment>
<proteinExistence type="predicted"/>
<evidence type="ECO:0000313" key="3">
    <source>
        <dbReference type="Proteomes" id="UP001596083"/>
    </source>
</evidence>
<dbReference type="Proteomes" id="UP001596083">
    <property type="component" value="Unassembled WGS sequence"/>
</dbReference>
<reference evidence="3" key="1">
    <citation type="journal article" date="2019" name="Int. J. Syst. Evol. Microbiol.">
        <title>The Global Catalogue of Microorganisms (GCM) 10K type strain sequencing project: providing services to taxonomists for standard genome sequencing and annotation.</title>
        <authorList>
            <consortium name="The Broad Institute Genomics Platform"/>
            <consortium name="The Broad Institute Genome Sequencing Center for Infectious Disease"/>
            <person name="Wu L."/>
            <person name="Ma J."/>
        </authorList>
    </citation>
    <scope>NUCLEOTIDE SEQUENCE [LARGE SCALE GENOMIC DNA]</scope>
    <source>
        <strain evidence="3">CGMCC 4.7304</strain>
    </source>
</reference>
<keyword evidence="3" id="KW-1185">Reference proteome</keyword>
<gene>
    <name evidence="2" type="ORF">ACFP1Z_25095</name>
</gene>
<dbReference type="EMBL" id="JBHSPB010000017">
    <property type="protein sequence ID" value="MFC5723445.1"/>
    <property type="molecule type" value="Genomic_DNA"/>
</dbReference>
<evidence type="ECO:0000313" key="2">
    <source>
        <dbReference type="EMBL" id="MFC5723445.1"/>
    </source>
</evidence>
<evidence type="ECO:0000256" key="1">
    <source>
        <dbReference type="SAM" id="MobiDB-lite"/>
    </source>
</evidence>
<feature type="region of interest" description="Disordered" evidence="1">
    <location>
        <begin position="1"/>
        <end position="33"/>
    </location>
</feature>
<sequence length="207" mass="21922">MFGDLVRSAAQKPSQPTTAPPSPQPAATPSYNTGVGALTSALMRNLPNFVRIRSAPAPADGSRPRDAIVDGIQDFLHAARADGTIGPEPVVGDSVASSVSAFRMLCGEHGAGAVDAELDVRKNPALKSLLLRPGTNPEAQADFSAHELAAWNKIHTQNPTVATSVATGLGLADRVTLQSWAHQLNRLPRTREEIPDLKRNTDAPPWM</sequence>
<dbReference type="RefSeq" id="WP_390319667.1">
    <property type="nucleotide sequence ID" value="NZ_JBHSPB010000017.1"/>
</dbReference>
<accession>A0ABW0ZA35</accession>
<organism evidence="2 3">
    <name type="scientific">Streptomyces gamaensis</name>
    <dbReference type="NCBI Taxonomy" id="1763542"/>
    <lineage>
        <taxon>Bacteria</taxon>
        <taxon>Bacillati</taxon>
        <taxon>Actinomycetota</taxon>
        <taxon>Actinomycetes</taxon>
        <taxon>Kitasatosporales</taxon>
        <taxon>Streptomycetaceae</taxon>
        <taxon>Streptomyces</taxon>
    </lineage>
</organism>
<name>A0ABW0ZA35_9ACTN</name>
<protein>
    <submittedName>
        <fullName evidence="2">Uncharacterized protein</fullName>
    </submittedName>
</protein>